<name>A0A101M3G2_PICGL</name>
<sequence>MPPLDHLLALVHWHYKVVNCHYRSISKLLVGPGTIYATTRFAPVPVLVATSGYRTVRDVGDSAYGVFASPATFAASLFGATGPDAGST</sequence>
<gene>
    <name evidence="1" type="ORF">ABT39_MTgene30</name>
</gene>
<evidence type="ECO:0000313" key="1">
    <source>
        <dbReference type="EMBL" id="KUM50187.1"/>
    </source>
</evidence>
<protein>
    <submittedName>
        <fullName evidence="1">Uncharacterized protein</fullName>
    </submittedName>
</protein>
<organism evidence="1">
    <name type="scientific">Picea glauca</name>
    <name type="common">White spruce</name>
    <name type="synonym">Pinus glauca</name>
    <dbReference type="NCBI Taxonomy" id="3330"/>
    <lineage>
        <taxon>Eukaryota</taxon>
        <taxon>Viridiplantae</taxon>
        <taxon>Streptophyta</taxon>
        <taxon>Embryophyta</taxon>
        <taxon>Tracheophyta</taxon>
        <taxon>Spermatophyta</taxon>
        <taxon>Pinopsida</taxon>
        <taxon>Pinidae</taxon>
        <taxon>Conifers I</taxon>
        <taxon>Pinales</taxon>
        <taxon>Pinaceae</taxon>
        <taxon>Picea</taxon>
    </lineage>
</organism>
<reference evidence="1" key="1">
    <citation type="journal article" date="2015" name="Genome Biol. Evol.">
        <title>Organellar Genomes of White Spruce (Picea glauca): Assembly and Annotation.</title>
        <authorList>
            <person name="Jackman S.D."/>
            <person name="Warren R.L."/>
            <person name="Gibb E.A."/>
            <person name="Vandervalk B.P."/>
            <person name="Mohamadi H."/>
            <person name="Chu J."/>
            <person name="Raymond A."/>
            <person name="Pleasance S."/>
            <person name="Coope R."/>
            <person name="Wildung M.R."/>
            <person name="Ritland C.E."/>
            <person name="Bousquet J."/>
            <person name="Jones S.J."/>
            <person name="Bohlmann J."/>
            <person name="Birol I."/>
        </authorList>
    </citation>
    <scope>NUCLEOTIDE SEQUENCE [LARGE SCALE GENOMIC DNA]</scope>
    <source>
        <tissue evidence="1">Flushing bud</tissue>
    </source>
</reference>
<proteinExistence type="predicted"/>
<geneLocation type="mitochondrion" evidence="1"/>
<comment type="caution">
    <text evidence="1">The sequence shown here is derived from an EMBL/GenBank/DDBJ whole genome shotgun (WGS) entry which is preliminary data.</text>
</comment>
<dbReference type="EMBL" id="LKAM01000001">
    <property type="protein sequence ID" value="KUM50187.1"/>
    <property type="molecule type" value="Genomic_DNA"/>
</dbReference>
<keyword evidence="1" id="KW-0496">Mitochondrion</keyword>
<dbReference type="AlphaFoldDB" id="A0A101M3G2"/>
<accession>A0A101M3G2</accession>